<protein>
    <submittedName>
        <fullName evidence="6">Methyltransferase</fullName>
    </submittedName>
</protein>
<evidence type="ECO:0000313" key="6">
    <source>
        <dbReference type="EMBL" id="KAB2588714.1"/>
    </source>
</evidence>
<keyword evidence="4" id="KW-0949">S-adenosyl-L-methionine</keyword>
<dbReference type="Pfam" id="PF05175">
    <property type="entry name" value="MTS"/>
    <property type="match status" value="1"/>
</dbReference>
<dbReference type="CDD" id="cd02440">
    <property type="entry name" value="AdoMet_MTases"/>
    <property type="match status" value="1"/>
</dbReference>
<evidence type="ECO:0000256" key="3">
    <source>
        <dbReference type="ARBA" id="ARBA00022679"/>
    </source>
</evidence>
<evidence type="ECO:0000259" key="5">
    <source>
        <dbReference type="Pfam" id="PF05175"/>
    </source>
</evidence>
<evidence type="ECO:0000256" key="2">
    <source>
        <dbReference type="ARBA" id="ARBA00022603"/>
    </source>
</evidence>
<evidence type="ECO:0000256" key="4">
    <source>
        <dbReference type="ARBA" id="ARBA00022691"/>
    </source>
</evidence>
<dbReference type="InterPro" id="IPR029063">
    <property type="entry name" value="SAM-dependent_MTases_sf"/>
</dbReference>
<dbReference type="EMBL" id="VYUA01000043">
    <property type="protein sequence ID" value="KAB2588714.1"/>
    <property type="molecule type" value="Genomic_DNA"/>
</dbReference>
<gene>
    <name evidence="6" type="ORF">F5983_30960</name>
</gene>
<sequence>MERSAAGRIWRLPGVYAPQADSYFLSAVMRREGIGPGMDVLDVCTGSGVLALEAARLGARVTAVDVSRRAVVSARLNALAARVPVTVLRGDLLAGLSPGSFDVVVSNPPYVPAPDTQLPRRGACRAWDAGLDGRILLNRICEQAPSVLRPGGRLLMVHSALCDPDETVRRLTQAGLAAEVRDRLSIPFGPVMTARIRWLREESLVPTGITTEELVVVRASRA</sequence>
<dbReference type="AlphaFoldDB" id="A0A5N5ERP5"/>
<comment type="similarity">
    <text evidence="1">Belongs to the eukaryotic/archaeal PrmC-related family.</text>
</comment>
<evidence type="ECO:0000313" key="7">
    <source>
        <dbReference type="Proteomes" id="UP000326907"/>
    </source>
</evidence>
<dbReference type="InterPro" id="IPR002052">
    <property type="entry name" value="DNA_methylase_N6_adenine_CS"/>
</dbReference>
<dbReference type="GO" id="GO:0008170">
    <property type="term" value="F:N-methyltransferase activity"/>
    <property type="evidence" value="ECO:0007669"/>
    <property type="project" value="UniProtKB-ARBA"/>
</dbReference>
<dbReference type="NCBIfam" id="TIGR00537">
    <property type="entry name" value="hemK_rel_arch"/>
    <property type="match status" value="1"/>
</dbReference>
<reference evidence="6 7" key="1">
    <citation type="submission" date="2019-09" db="EMBL/GenBank/DDBJ databases">
        <authorList>
            <person name="Liu P."/>
        </authorList>
    </citation>
    <scope>NUCLEOTIDE SEQUENCE [LARGE SCALE GENOMIC DNA]</scope>
    <source>
        <strain evidence="6 7">TRM68085</strain>
    </source>
</reference>
<dbReference type="Gene3D" id="3.40.50.150">
    <property type="entry name" value="Vaccinia Virus protein VP39"/>
    <property type="match status" value="1"/>
</dbReference>
<comment type="caution">
    <text evidence="6">The sequence shown here is derived from an EMBL/GenBank/DDBJ whole genome shotgun (WGS) entry which is preliminary data.</text>
</comment>
<organism evidence="6 7">
    <name type="scientific">Streptomyces arboris</name>
    <dbReference type="NCBI Taxonomy" id="2600619"/>
    <lineage>
        <taxon>Bacteria</taxon>
        <taxon>Bacillati</taxon>
        <taxon>Actinomycetota</taxon>
        <taxon>Actinomycetes</taxon>
        <taxon>Kitasatosporales</taxon>
        <taxon>Streptomycetaceae</taxon>
        <taxon>Streptomyces</taxon>
    </lineage>
</organism>
<dbReference type="PANTHER" id="PTHR45875">
    <property type="entry name" value="METHYLTRANSFERASE N6AMT1"/>
    <property type="match status" value="1"/>
</dbReference>
<proteinExistence type="inferred from homology"/>
<name>A0A5N5ERP5_9ACTN</name>
<keyword evidence="2 6" id="KW-0489">Methyltransferase</keyword>
<feature type="domain" description="Methyltransferase small" evidence="5">
    <location>
        <begin position="9"/>
        <end position="111"/>
    </location>
</feature>
<dbReference type="GO" id="GO:0008276">
    <property type="term" value="F:protein methyltransferase activity"/>
    <property type="evidence" value="ECO:0007669"/>
    <property type="project" value="TreeGrafter"/>
</dbReference>
<dbReference type="InterPro" id="IPR007848">
    <property type="entry name" value="Small_mtfrase_dom"/>
</dbReference>
<dbReference type="GO" id="GO:0008757">
    <property type="term" value="F:S-adenosylmethionine-dependent methyltransferase activity"/>
    <property type="evidence" value="ECO:0007669"/>
    <property type="project" value="TreeGrafter"/>
</dbReference>
<dbReference type="GO" id="GO:0003676">
    <property type="term" value="F:nucleic acid binding"/>
    <property type="evidence" value="ECO:0007669"/>
    <property type="project" value="InterPro"/>
</dbReference>
<keyword evidence="7" id="KW-1185">Reference proteome</keyword>
<dbReference type="PROSITE" id="PS00092">
    <property type="entry name" value="N6_MTASE"/>
    <property type="match status" value="1"/>
</dbReference>
<dbReference type="InterPro" id="IPR052190">
    <property type="entry name" value="Euk-Arch_PrmC-MTase"/>
</dbReference>
<dbReference type="Proteomes" id="UP000326907">
    <property type="component" value="Unassembled WGS sequence"/>
</dbReference>
<keyword evidence="3 6" id="KW-0808">Transferase</keyword>
<dbReference type="GO" id="GO:0035657">
    <property type="term" value="C:eRF1 methyltransferase complex"/>
    <property type="evidence" value="ECO:0007669"/>
    <property type="project" value="TreeGrafter"/>
</dbReference>
<evidence type="ECO:0000256" key="1">
    <source>
        <dbReference type="ARBA" id="ARBA00006149"/>
    </source>
</evidence>
<dbReference type="GO" id="GO:0032259">
    <property type="term" value="P:methylation"/>
    <property type="evidence" value="ECO:0007669"/>
    <property type="project" value="UniProtKB-KW"/>
</dbReference>
<dbReference type="SUPFAM" id="SSF53335">
    <property type="entry name" value="S-adenosyl-L-methionine-dependent methyltransferases"/>
    <property type="match status" value="1"/>
</dbReference>
<accession>A0A5N5ERP5</accession>
<dbReference type="InterPro" id="IPR004557">
    <property type="entry name" value="PrmC-related"/>
</dbReference>
<dbReference type="PANTHER" id="PTHR45875:SF1">
    <property type="entry name" value="METHYLTRANSFERASE N6AMT1"/>
    <property type="match status" value="1"/>
</dbReference>